<sequence length="89" mass="9739">MGFSRPLVGVHAERDVPDVGHEPDRRERVAFGRDFHRPLEGAPDGVGGGLDRALEQQPVQNVPAGRVQIAEFGRVHETFPGAQLVLNHL</sequence>
<dbReference type="EMBL" id="CP025958">
    <property type="protein sequence ID" value="AWM36906.1"/>
    <property type="molecule type" value="Genomic_DNA"/>
</dbReference>
<dbReference type="Proteomes" id="UP000245802">
    <property type="component" value="Chromosome"/>
</dbReference>
<accession>A0A2Z3GZZ9</accession>
<dbReference type="AlphaFoldDB" id="A0A2Z3GZZ9"/>
<proteinExistence type="predicted"/>
<dbReference type="KEGG" id="gog:C1280_07650"/>
<organism evidence="1 2">
    <name type="scientific">Gemmata obscuriglobus</name>
    <dbReference type="NCBI Taxonomy" id="114"/>
    <lineage>
        <taxon>Bacteria</taxon>
        <taxon>Pseudomonadati</taxon>
        <taxon>Planctomycetota</taxon>
        <taxon>Planctomycetia</taxon>
        <taxon>Gemmatales</taxon>
        <taxon>Gemmataceae</taxon>
        <taxon>Gemmata</taxon>
    </lineage>
</organism>
<protein>
    <submittedName>
        <fullName evidence="1">Uncharacterized protein</fullName>
    </submittedName>
</protein>
<evidence type="ECO:0000313" key="2">
    <source>
        <dbReference type="Proteomes" id="UP000245802"/>
    </source>
</evidence>
<keyword evidence="2" id="KW-1185">Reference proteome</keyword>
<gene>
    <name evidence="1" type="ORF">C1280_07650</name>
</gene>
<evidence type="ECO:0000313" key="1">
    <source>
        <dbReference type="EMBL" id="AWM36906.1"/>
    </source>
</evidence>
<reference evidence="1 2" key="1">
    <citation type="submission" date="2018-01" db="EMBL/GenBank/DDBJ databases">
        <title>G. obscuriglobus.</title>
        <authorList>
            <person name="Franke J."/>
            <person name="Blomberg W."/>
            <person name="Selmecki A."/>
        </authorList>
    </citation>
    <scope>NUCLEOTIDE SEQUENCE [LARGE SCALE GENOMIC DNA]</scope>
    <source>
        <strain evidence="1 2">DSM 5831</strain>
    </source>
</reference>
<name>A0A2Z3GZZ9_9BACT</name>